<evidence type="ECO:0000256" key="15">
    <source>
        <dbReference type="SAM" id="MobiDB-lite"/>
    </source>
</evidence>
<dbReference type="FunFam" id="3.40.470.10:FF:000004">
    <property type="entry name" value="Uracil-DNA glycosylase"/>
    <property type="match status" value="1"/>
</dbReference>
<dbReference type="SMART" id="SM00986">
    <property type="entry name" value="UDG"/>
    <property type="match status" value="1"/>
</dbReference>
<evidence type="ECO:0000256" key="12">
    <source>
        <dbReference type="HAMAP-Rule" id="MF_03166"/>
    </source>
</evidence>
<dbReference type="GO" id="GO:0005739">
    <property type="term" value="C:mitochondrion"/>
    <property type="evidence" value="ECO:0007669"/>
    <property type="project" value="UniProtKB-SubCell"/>
</dbReference>
<keyword evidence="3 12" id="KW-0227">DNA damage</keyword>
<dbReference type="Pfam" id="PF03167">
    <property type="entry name" value="UDG"/>
    <property type="match status" value="1"/>
</dbReference>
<feature type="active site" description="Proton acceptor" evidence="12 13">
    <location>
        <position position="176"/>
    </location>
</feature>
<evidence type="ECO:0000256" key="3">
    <source>
        <dbReference type="ARBA" id="ARBA00022763"/>
    </source>
</evidence>
<evidence type="ECO:0000256" key="4">
    <source>
        <dbReference type="ARBA" id="ARBA00022801"/>
    </source>
</evidence>
<keyword evidence="8 12" id="KW-0539">Nucleus</keyword>
<dbReference type="InterPro" id="IPR018085">
    <property type="entry name" value="Ura-DNA_Glyclase_AS"/>
</dbReference>
<proteinExistence type="inferred from homology"/>
<protein>
    <recommendedName>
        <fullName evidence="12 14">Uracil-DNA glycosylase</fullName>
        <shortName evidence="12">UDG</shortName>
        <ecNumber evidence="12 14">3.2.2.27</ecNumber>
    </recommendedName>
</protein>
<dbReference type="Proteomes" id="UP001519460">
    <property type="component" value="Unassembled WGS sequence"/>
</dbReference>
<comment type="catalytic activity">
    <reaction evidence="10">
        <text>a 2'-deoxyuridine in single-stranded DNA + H2O = a 2'-deoxyribose 5'-monophosphate in single-stranded DNA + uracil</text>
        <dbReference type="Rhea" id="RHEA:81459"/>
        <dbReference type="Rhea" id="RHEA-COMP:12847"/>
        <dbReference type="Rhea" id="RHEA-COMP:19684"/>
        <dbReference type="ChEBI" id="CHEBI:15377"/>
        <dbReference type="ChEBI" id="CHEBI:17568"/>
        <dbReference type="ChEBI" id="CHEBI:133902"/>
        <dbReference type="ChEBI" id="CHEBI:139095"/>
    </reaction>
    <physiologicalReaction direction="left-to-right" evidence="10">
        <dbReference type="Rhea" id="RHEA:81460"/>
    </physiologicalReaction>
</comment>
<dbReference type="AlphaFoldDB" id="A0ABD0L286"/>
<dbReference type="InterPro" id="IPR036895">
    <property type="entry name" value="Uracil-DNA_glycosylase-like_sf"/>
</dbReference>
<comment type="subunit">
    <text evidence="11">Interacts with RPA2 subunit of the RPA trimer; this interaction mediates UNG2 recruitment to RPA-coated single-stranded DNA at stalled replication forks. Interacts with PCNA; this interaction mediates UNG2 recruitment to S-phase replication foci. Interacts (via N-terminus) with FAM72A.</text>
</comment>
<gene>
    <name evidence="17" type="ORF">BaRGS_00015577</name>
</gene>
<dbReference type="PANTHER" id="PTHR11264:SF0">
    <property type="entry name" value="URACIL-DNA GLYCOSYLASE"/>
    <property type="match status" value="1"/>
</dbReference>
<name>A0ABD0L286_9CAEN</name>
<dbReference type="GO" id="GO:0006284">
    <property type="term" value="P:base-excision repair"/>
    <property type="evidence" value="ECO:0007669"/>
    <property type="project" value="UniProtKB-UniRule"/>
</dbReference>
<comment type="function">
    <text evidence="12 14">Excises uracil residues from the DNA which can arise as a result of misincorporation of dUMP residues by DNA polymerase or due to deamination of cytosine.</text>
</comment>
<dbReference type="GO" id="GO:0005654">
    <property type="term" value="C:nucleoplasm"/>
    <property type="evidence" value="ECO:0007669"/>
    <property type="project" value="UniProtKB-ARBA"/>
</dbReference>
<comment type="catalytic activity">
    <reaction evidence="9">
        <text>a 2'-deoxyuridine in double-stranded DNA + H2O = a 2'-deoxyribose 5'-monophosphate in double-stranded DNA + uracil</text>
        <dbReference type="Rhea" id="RHEA:81455"/>
        <dbReference type="Rhea" id="RHEA-COMP:14231"/>
        <dbReference type="Rhea" id="RHEA-COMP:17071"/>
        <dbReference type="ChEBI" id="CHEBI:15377"/>
        <dbReference type="ChEBI" id="CHEBI:17568"/>
        <dbReference type="ChEBI" id="CHEBI:133902"/>
        <dbReference type="ChEBI" id="CHEBI:139095"/>
    </reaction>
    <physiologicalReaction direction="left-to-right" evidence="9">
        <dbReference type="Rhea" id="RHEA:81456"/>
    </physiologicalReaction>
</comment>
<feature type="compositionally biased region" description="Basic and acidic residues" evidence="15">
    <location>
        <begin position="44"/>
        <end position="60"/>
    </location>
</feature>
<comment type="caution">
    <text evidence="17">The sequence shown here is derived from an EMBL/GenBank/DDBJ whole genome shotgun (WGS) entry which is preliminary data.</text>
</comment>
<dbReference type="SMART" id="SM00987">
    <property type="entry name" value="UreE_C"/>
    <property type="match status" value="1"/>
</dbReference>
<evidence type="ECO:0000256" key="8">
    <source>
        <dbReference type="ARBA" id="ARBA00023242"/>
    </source>
</evidence>
<dbReference type="PANTHER" id="PTHR11264">
    <property type="entry name" value="URACIL-DNA GLYCOSYLASE"/>
    <property type="match status" value="1"/>
</dbReference>
<comment type="similarity">
    <text evidence="1 12 14">Belongs to the uracil-DNA glycosylase (UDG) superfamily. UNG family.</text>
</comment>
<evidence type="ECO:0000256" key="5">
    <source>
        <dbReference type="ARBA" id="ARBA00022990"/>
    </source>
</evidence>
<dbReference type="InterPro" id="IPR005122">
    <property type="entry name" value="Uracil-DNA_glycosylase-like"/>
</dbReference>
<dbReference type="EC" id="3.2.2.27" evidence="12 14"/>
<dbReference type="NCBIfam" id="NF003588">
    <property type="entry name" value="PRK05254.1-1"/>
    <property type="match status" value="1"/>
</dbReference>
<evidence type="ECO:0000259" key="16">
    <source>
        <dbReference type="SMART" id="SM00986"/>
    </source>
</evidence>
<dbReference type="InterPro" id="IPR002043">
    <property type="entry name" value="UDG_fam1"/>
</dbReference>
<keyword evidence="7 12" id="KW-0234">DNA repair</keyword>
<evidence type="ECO:0000256" key="6">
    <source>
        <dbReference type="ARBA" id="ARBA00023128"/>
    </source>
</evidence>
<keyword evidence="6 12" id="KW-0496">Mitochondrion</keyword>
<accession>A0ABD0L286</accession>
<feature type="compositionally biased region" description="Polar residues" evidence="15">
    <location>
        <begin position="30"/>
        <end position="40"/>
    </location>
</feature>
<dbReference type="Gene3D" id="3.40.470.10">
    <property type="entry name" value="Uracil-DNA glycosylase-like domain"/>
    <property type="match status" value="1"/>
</dbReference>
<sequence length="338" mass="37321">MVAKGLLALLRNYRHKMIGQSKISAFFSTSSKRPLSSCSENVDEPAKKSKQAESNHDTPETKFSSPQKSGNTPSSVALTPEQKKRMEASKKAAEARWQERNGGAANGSASSLLVEVGPSWHKALAAEFSKPYFKELTSFVESERKRGTVYPPPDQVFTWTQMCDIRDVKVVILGQDPYHGPKQAHGLCFSVQQGIRPPPSLENMFKELTNDIEGFKHPGHGVLTGWARQGVLLLNACLTVRAGQANSHAGKGWEKLTDAVISWLNKNSTGTVFMLWGSYAQKKGACIDKKKHHILKAVHPSPLSAHRGFFGCKHFSECNKLLKKEGKSPVDWTKLPLD</sequence>
<keyword evidence="5" id="KW-0007">Acetylation</keyword>
<evidence type="ECO:0000313" key="18">
    <source>
        <dbReference type="Proteomes" id="UP001519460"/>
    </source>
</evidence>
<evidence type="ECO:0000256" key="10">
    <source>
        <dbReference type="ARBA" id="ARBA00052828"/>
    </source>
</evidence>
<dbReference type="NCBIfam" id="NF003592">
    <property type="entry name" value="PRK05254.1-5"/>
    <property type="match status" value="1"/>
</dbReference>
<dbReference type="NCBIfam" id="NF003591">
    <property type="entry name" value="PRK05254.1-4"/>
    <property type="match status" value="1"/>
</dbReference>
<feature type="compositionally biased region" description="Polar residues" evidence="15">
    <location>
        <begin position="61"/>
        <end position="77"/>
    </location>
</feature>
<evidence type="ECO:0000313" key="17">
    <source>
        <dbReference type="EMBL" id="KAK7493240.1"/>
    </source>
</evidence>
<keyword evidence="18" id="KW-1185">Reference proteome</keyword>
<feature type="domain" description="Uracil-DNA glycosylase-like" evidence="16">
    <location>
        <begin position="161"/>
        <end position="322"/>
    </location>
</feature>
<dbReference type="PROSITE" id="PS00130">
    <property type="entry name" value="U_DNA_GLYCOSYLASE"/>
    <property type="match status" value="1"/>
</dbReference>
<keyword evidence="2" id="KW-0597">Phosphoprotein</keyword>
<dbReference type="GO" id="GO:0004844">
    <property type="term" value="F:uracil DNA N-glycosylase activity"/>
    <property type="evidence" value="ECO:0007669"/>
    <property type="project" value="UniProtKB-UniRule"/>
</dbReference>
<evidence type="ECO:0000256" key="9">
    <source>
        <dbReference type="ARBA" id="ARBA00052069"/>
    </source>
</evidence>
<keyword evidence="4 12" id="KW-0378">Hydrolase</keyword>
<evidence type="ECO:0000256" key="1">
    <source>
        <dbReference type="ARBA" id="ARBA00008184"/>
    </source>
</evidence>
<dbReference type="NCBIfam" id="NF003589">
    <property type="entry name" value="PRK05254.1-2"/>
    <property type="match status" value="1"/>
</dbReference>
<evidence type="ECO:0000256" key="2">
    <source>
        <dbReference type="ARBA" id="ARBA00022553"/>
    </source>
</evidence>
<evidence type="ECO:0000256" key="11">
    <source>
        <dbReference type="ARBA" id="ARBA00064140"/>
    </source>
</evidence>
<reference evidence="17 18" key="1">
    <citation type="journal article" date="2023" name="Sci. Data">
        <title>Genome assembly of the Korean intertidal mud-creeper Batillaria attramentaria.</title>
        <authorList>
            <person name="Patra A.K."/>
            <person name="Ho P.T."/>
            <person name="Jun S."/>
            <person name="Lee S.J."/>
            <person name="Kim Y."/>
            <person name="Won Y.J."/>
        </authorList>
    </citation>
    <scope>NUCLEOTIDE SEQUENCE [LARGE SCALE GENOMIC DNA]</scope>
    <source>
        <strain evidence="17">Wonlab-2016</strain>
    </source>
</reference>
<evidence type="ECO:0000256" key="14">
    <source>
        <dbReference type="RuleBase" id="RU003780"/>
    </source>
</evidence>
<feature type="region of interest" description="Disordered" evidence="15">
    <location>
        <begin position="30"/>
        <end position="108"/>
    </location>
</feature>
<evidence type="ECO:0000256" key="13">
    <source>
        <dbReference type="PROSITE-ProRule" id="PRU10072"/>
    </source>
</evidence>
<comment type="subcellular location">
    <subcellularLocation>
        <location evidence="12">Mitochondrion</location>
    </subcellularLocation>
    <subcellularLocation>
        <location evidence="12">Nucleus</location>
    </subcellularLocation>
</comment>
<dbReference type="SUPFAM" id="SSF52141">
    <property type="entry name" value="Uracil-DNA glycosylase-like"/>
    <property type="match status" value="1"/>
</dbReference>
<dbReference type="NCBIfam" id="TIGR00628">
    <property type="entry name" value="ung"/>
    <property type="match status" value="1"/>
</dbReference>
<dbReference type="HAMAP" id="MF_00148">
    <property type="entry name" value="UDG"/>
    <property type="match status" value="1"/>
</dbReference>
<dbReference type="EMBL" id="JACVVK020000095">
    <property type="protein sequence ID" value="KAK7493240.1"/>
    <property type="molecule type" value="Genomic_DNA"/>
</dbReference>
<feature type="compositionally biased region" description="Basic and acidic residues" evidence="15">
    <location>
        <begin position="81"/>
        <end position="99"/>
    </location>
</feature>
<dbReference type="CDD" id="cd10027">
    <property type="entry name" value="UDG-F1-like"/>
    <property type="match status" value="1"/>
</dbReference>
<evidence type="ECO:0000256" key="7">
    <source>
        <dbReference type="ARBA" id="ARBA00023204"/>
    </source>
</evidence>
<organism evidence="17 18">
    <name type="scientific">Batillaria attramentaria</name>
    <dbReference type="NCBI Taxonomy" id="370345"/>
    <lineage>
        <taxon>Eukaryota</taxon>
        <taxon>Metazoa</taxon>
        <taxon>Spiralia</taxon>
        <taxon>Lophotrochozoa</taxon>
        <taxon>Mollusca</taxon>
        <taxon>Gastropoda</taxon>
        <taxon>Caenogastropoda</taxon>
        <taxon>Sorbeoconcha</taxon>
        <taxon>Cerithioidea</taxon>
        <taxon>Batillariidae</taxon>
        <taxon>Batillaria</taxon>
    </lineage>
</organism>
<comment type="catalytic activity">
    <reaction evidence="12 14">
        <text>Hydrolyzes single-stranded DNA or mismatched double-stranded DNA and polynucleotides, releasing free uracil.</text>
        <dbReference type="EC" id="3.2.2.27"/>
    </reaction>
</comment>